<dbReference type="Proteomes" id="UP000663836">
    <property type="component" value="Unassembled WGS sequence"/>
</dbReference>
<protein>
    <submittedName>
        <fullName evidence="2">Uncharacterized protein</fullName>
    </submittedName>
</protein>
<gene>
    <name evidence="2" type="ORF">JBS370_LOCUS17613</name>
</gene>
<name>A0A819DWJ3_9BILA</name>
<organism evidence="2 3">
    <name type="scientific">Rotaria sordida</name>
    <dbReference type="NCBI Taxonomy" id="392033"/>
    <lineage>
        <taxon>Eukaryota</taxon>
        <taxon>Metazoa</taxon>
        <taxon>Spiralia</taxon>
        <taxon>Gnathifera</taxon>
        <taxon>Rotifera</taxon>
        <taxon>Eurotatoria</taxon>
        <taxon>Bdelloidea</taxon>
        <taxon>Philodinida</taxon>
        <taxon>Philodinidae</taxon>
        <taxon>Rotaria</taxon>
    </lineage>
</organism>
<comment type="caution">
    <text evidence="2">The sequence shown here is derived from an EMBL/GenBank/DDBJ whole genome shotgun (WGS) entry which is preliminary data.</text>
</comment>
<evidence type="ECO:0000313" key="3">
    <source>
        <dbReference type="Proteomes" id="UP000663836"/>
    </source>
</evidence>
<evidence type="ECO:0000313" key="2">
    <source>
        <dbReference type="EMBL" id="CAF3840378.1"/>
    </source>
</evidence>
<keyword evidence="1" id="KW-0732">Signal</keyword>
<evidence type="ECO:0000256" key="1">
    <source>
        <dbReference type="SAM" id="SignalP"/>
    </source>
</evidence>
<feature type="chain" id="PRO_5032468882" evidence="1">
    <location>
        <begin position="28"/>
        <end position="508"/>
    </location>
</feature>
<sequence length="508" mass="57113">MLASSGLKERAGLCLLVTFFAVSNVRSQLTSFSSISCPNSQSLCGGSVCYDPATQFCTKLGKVVQCMRICGSQCYNPNTQQCFNGTLCSLSEQLCVVKYEVWYGYEYNPPSYRCYNPTYSACLNNSLCDYPSQSCNQRCLRDNEVCINNMTVCNVKDRYDYYQAGRVESCNGMCYDSATQQCINGTIQCINNCSRVCYNSSSHQCFNGTLCSLNQQLCLVKYGSGSGYDYNPPSYQCYNPTYSVCLNNSLCDYPSRLCNQRCLRYNQACVNNVTVCNFTNRYYYYQAGRVESCNGMCYDSATQQCINGTIQCINNCSRVCYNSSSHQCFNGTLCSLSEQLCIVKYDSGSGYKYNPPSFQCYNPTYSVCLNNSLCGYPSGLCNQRCLRYNQACVNNVTICNVTNSYYYYRTSRVESCNDICYDSAIHQCINGTIQCINNCSGVCYNSSSHQCFNGTLCSLSEQLCIVKYGSESGDLYQRPSHRCYDPTYSYNSPLVDNYNKLCEDIVHK</sequence>
<proteinExistence type="predicted"/>
<reference evidence="2" key="1">
    <citation type="submission" date="2021-02" db="EMBL/GenBank/DDBJ databases">
        <authorList>
            <person name="Nowell W R."/>
        </authorList>
    </citation>
    <scope>NUCLEOTIDE SEQUENCE</scope>
</reference>
<accession>A0A819DWJ3</accession>
<dbReference type="EMBL" id="CAJOBD010001909">
    <property type="protein sequence ID" value="CAF3840378.1"/>
    <property type="molecule type" value="Genomic_DNA"/>
</dbReference>
<feature type="signal peptide" evidence="1">
    <location>
        <begin position="1"/>
        <end position="27"/>
    </location>
</feature>
<dbReference type="AlphaFoldDB" id="A0A819DWJ3"/>